<dbReference type="Pfam" id="PF01258">
    <property type="entry name" value="zf-dskA_traR"/>
    <property type="match status" value="1"/>
</dbReference>
<dbReference type="PROSITE" id="PS01102">
    <property type="entry name" value="ZF_DKSA_1"/>
    <property type="match status" value="1"/>
</dbReference>
<dbReference type="RefSeq" id="WP_175329973.1">
    <property type="nucleotide sequence ID" value="NZ_LT598669.1"/>
</dbReference>
<evidence type="ECO:0000259" key="5">
    <source>
        <dbReference type="Pfam" id="PF01258"/>
    </source>
</evidence>
<evidence type="ECO:0000256" key="4">
    <source>
        <dbReference type="PROSITE-ProRule" id="PRU00510"/>
    </source>
</evidence>
<protein>
    <recommendedName>
        <fullName evidence="5">Zinc finger DksA/TraR C4-type domain-containing protein</fullName>
    </recommendedName>
</protein>
<name>A0A212IHA9_9ENTR</name>
<dbReference type="AlphaFoldDB" id="A0A212IHA9"/>
<feature type="domain" description="Zinc finger DksA/TraR C4-type" evidence="5">
    <location>
        <begin position="35"/>
        <end position="67"/>
    </location>
</feature>
<feature type="zinc finger region" description="dksA C4-type" evidence="4">
    <location>
        <begin position="37"/>
        <end position="61"/>
    </location>
</feature>
<reference evidence="6" key="1">
    <citation type="submission" date="2016-04" db="EMBL/GenBank/DDBJ databases">
        <authorList>
            <person name="Evans L.H."/>
            <person name="Alamgir A."/>
            <person name="Owens N."/>
            <person name="Weber N.D."/>
            <person name="Virtaneva K."/>
            <person name="Barbian K."/>
            <person name="Babar A."/>
            <person name="Rosenke K."/>
        </authorList>
    </citation>
    <scope>NUCLEOTIDE SEQUENCE</scope>
    <source>
        <strain evidence="6">86-2</strain>
        <strain evidence="7">92-3</strain>
    </source>
</reference>
<dbReference type="EMBL" id="FLUA01000049">
    <property type="protein sequence ID" value="SBV66208.1"/>
    <property type="molecule type" value="Genomic_DNA"/>
</dbReference>
<evidence type="ECO:0000313" key="6">
    <source>
        <dbReference type="EMBL" id="SBV66208.1"/>
    </source>
</evidence>
<dbReference type="InterPro" id="IPR000962">
    <property type="entry name" value="Znf_DskA_TraR"/>
</dbReference>
<gene>
    <name evidence="6" type="ORF">KL86CIT2_50060</name>
    <name evidence="7" type="ORF">KM92CIT3_80551</name>
</gene>
<evidence type="ECO:0000313" key="7">
    <source>
        <dbReference type="EMBL" id="SBV67825.1"/>
    </source>
</evidence>
<keyword evidence="3" id="KW-0862">Zinc</keyword>
<dbReference type="EMBL" id="FLUB01000020">
    <property type="protein sequence ID" value="SBV67825.1"/>
    <property type="molecule type" value="Genomic_DNA"/>
</dbReference>
<sequence>MTDSFDRASDLETEERQRVLNSHLNRVKEQPAEPGFCNDCGNDIPDDRLEANPDAVTCYTCQDIREKRGKRGLGSR</sequence>
<proteinExistence type="predicted"/>
<organism evidence="6">
    <name type="scientific">uncultured Citrobacter sp</name>
    <dbReference type="NCBI Taxonomy" id="200446"/>
    <lineage>
        <taxon>Bacteria</taxon>
        <taxon>Pseudomonadati</taxon>
        <taxon>Pseudomonadota</taxon>
        <taxon>Gammaproteobacteria</taxon>
        <taxon>Enterobacterales</taxon>
        <taxon>Enterobacteriaceae</taxon>
        <taxon>Citrobacter</taxon>
        <taxon>environmental samples</taxon>
    </lineage>
</organism>
<dbReference type="SUPFAM" id="SSF57716">
    <property type="entry name" value="Glucocorticoid receptor-like (DNA-binding domain)"/>
    <property type="match status" value="1"/>
</dbReference>
<dbReference type="InterPro" id="IPR020458">
    <property type="entry name" value="Znf_DskA_TraR_CS"/>
</dbReference>
<accession>A0A212IHA9</accession>
<keyword evidence="2" id="KW-0863">Zinc-finger</keyword>
<dbReference type="PROSITE" id="PS51128">
    <property type="entry name" value="ZF_DKSA_2"/>
    <property type="match status" value="1"/>
</dbReference>
<evidence type="ECO:0000256" key="1">
    <source>
        <dbReference type="ARBA" id="ARBA00022723"/>
    </source>
</evidence>
<dbReference type="InterPro" id="IPR012783">
    <property type="entry name" value="Znf_C4_TraR"/>
</dbReference>
<dbReference type="GO" id="GO:0008270">
    <property type="term" value="F:zinc ion binding"/>
    <property type="evidence" value="ECO:0007669"/>
    <property type="project" value="UniProtKB-KW"/>
</dbReference>
<keyword evidence="1" id="KW-0479">Metal-binding</keyword>
<dbReference type="NCBIfam" id="TIGR02419">
    <property type="entry name" value="C4_traR_proteo"/>
    <property type="match status" value="1"/>
</dbReference>
<dbReference type="Gene3D" id="1.20.120.910">
    <property type="entry name" value="DksA, coiled-coil domain"/>
    <property type="match status" value="1"/>
</dbReference>
<evidence type="ECO:0000256" key="3">
    <source>
        <dbReference type="ARBA" id="ARBA00022833"/>
    </source>
</evidence>
<evidence type="ECO:0000256" key="2">
    <source>
        <dbReference type="ARBA" id="ARBA00022771"/>
    </source>
</evidence>